<evidence type="ECO:0000256" key="1">
    <source>
        <dbReference type="ARBA" id="ARBA00001946"/>
    </source>
</evidence>
<feature type="binding site" evidence="9">
    <location>
        <position position="122"/>
    </location>
    <ligand>
        <name>Mg(2+)</name>
        <dbReference type="ChEBI" id="CHEBI:18420"/>
        <label>1</label>
        <note>catalytic</note>
    </ligand>
</feature>
<dbReference type="Pfam" id="PF00459">
    <property type="entry name" value="Inositol_P"/>
    <property type="match status" value="1"/>
</dbReference>
<dbReference type="PANTHER" id="PTHR43028">
    <property type="entry name" value="3'(2'),5'-BISPHOSPHATE NUCLEOTIDASE 1"/>
    <property type="match status" value="1"/>
</dbReference>
<dbReference type="GO" id="GO:0046872">
    <property type="term" value="F:metal ion binding"/>
    <property type="evidence" value="ECO:0007669"/>
    <property type="project" value="UniProtKB-KW"/>
</dbReference>
<evidence type="ECO:0000256" key="10">
    <source>
        <dbReference type="SAM" id="SignalP"/>
    </source>
</evidence>
<accession>A0A6G0WIM4</accession>
<comment type="similarity">
    <text evidence="2">Belongs to the inositol monophosphatase superfamily.</text>
</comment>
<dbReference type="AlphaFoldDB" id="A0A6G0WIM4"/>
<comment type="caution">
    <text evidence="11">The sequence shown here is derived from an EMBL/GenBank/DDBJ whole genome shotgun (WGS) entry which is preliminary data.</text>
</comment>
<evidence type="ECO:0000313" key="12">
    <source>
        <dbReference type="Proteomes" id="UP000481153"/>
    </source>
</evidence>
<dbReference type="EMBL" id="VJMJ01000202">
    <property type="protein sequence ID" value="KAF0727044.1"/>
    <property type="molecule type" value="Genomic_DNA"/>
</dbReference>
<proteinExistence type="inferred from homology"/>
<dbReference type="InterPro" id="IPR020583">
    <property type="entry name" value="Inositol_monoP_metal-BS"/>
</dbReference>
<dbReference type="PANTHER" id="PTHR43028:SF5">
    <property type="entry name" value="3'(2'),5'-BISPHOSPHATE NUCLEOTIDASE 1"/>
    <property type="match status" value="1"/>
</dbReference>
<keyword evidence="12" id="KW-1185">Reference proteome</keyword>
<feature type="binding site" evidence="9">
    <location>
        <position position="120"/>
    </location>
    <ligand>
        <name>Mg(2+)</name>
        <dbReference type="ChEBI" id="CHEBI:18420"/>
        <label>1</label>
        <note>catalytic</note>
    </ligand>
</feature>
<reference evidence="11 12" key="1">
    <citation type="submission" date="2019-07" db="EMBL/GenBank/DDBJ databases">
        <title>Genomics analysis of Aphanomyces spp. identifies a new class of oomycete effector associated with host adaptation.</title>
        <authorList>
            <person name="Gaulin E."/>
        </authorList>
    </citation>
    <scope>NUCLEOTIDE SEQUENCE [LARGE SCALE GENOMIC DNA]</scope>
    <source>
        <strain evidence="11 12">ATCC 201684</strain>
    </source>
</reference>
<comment type="catalytic activity">
    <reaction evidence="7">
        <text>1D-myo-inositol 1,3,4-trisphosphate + H2O = 1D-myo-inositol 3,4-bisphosphate + phosphate</text>
        <dbReference type="Rhea" id="RHEA:70319"/>
        <dbReference type="ChEBI" id="CHEBI:15377"/>
        <dbReference type="ChEBI" id="CHEBI:43474"/>
        <dbReference type="ChEBI" id="CHEBI:58414"/>
        <dbReference type="ChEBI" id="CHEBI:83241"/>
    </reaction>
    <physiologicalReaction direction="left-to-right" evidence="7">
        <dbReference type="Rhea" id="RHEA:70320"/>
    </physiologicalReaction>
</comment>
<evidence type="ECO:0000256" key="6">
    <source>
        <dbReference type="ARBA" id="ARBA00022842"/>
    </source>
</evidence>
<dbReference type="GO" id="GO:0004441">
    <property type="term" value="F:inositol-1,4-bisphosphate 1-phosphatase activity"/>
    <property type="evidence" value="ECO:0007669"/>
    <property type="project" value="UniProtKB-EC"/>
</dbReference>
<evidence type="ECO:0000256" key="8">
    <source>
        <dbReference type="ARBA" id="ARBA00044478"/>
    </source>
</evidence>
<dbReference type="PROSITE" id="PS00629">
    <property type="entry name" value="IMP_1"/>
    <property type="match status" value="1"/>
</dbReference>
<comment type="catalytic activity">
    <reaction evidence="8">
        <text>1D-myo-inositol 1,4-bisphosphate + H2O = 1D-myo-inositol 4-phosphate + phosphate</text>
        <dbReference type="Rhea" id="RHEA:15553"/>
        <dbReference type="ChEBI" id="CHEBI:15377"/>
        <dbReference type="ChEBI" id="CHEBI:43474"/>
        <dbReference type="ChEBI" id="CHEBI:58282"/>
        <dbReference type="ChEBI" id="CHEBI:58469"/>
        <dbReference type="EC" id="3.1.3.57"/>
    </reaction>
    <physiologicalReaction direction="left-to-right" evidence="8">
        <dbReference type="Rhea" id="RHEA:15554"/>
    </physiologicalReaction>
</comment>
<evidence type="ECO:0000256" key="4">
    <source>
        <dbReference type="ARBA" id="ARBA00022723"/>
    </source>
</evidence>
<feature type="binding site" evidence="9">
    <location>
        <position position="123"/>
    </location>
    <ligand>
        <name>Mg(2+)</name>
        <dbReference type="ChEBI" id="CHEBI:18420"/>
        <label>1</label>
        <note>catalytic</note>
    </ligand>
</feature>
<feature type="chain" id="PRO_5026080633" description="3'(2'),5'-bisphosphate nucleotidase" evidence="10">
    <location>
        <begin position="24"/>
        <end position="314"/>
    </location>
</feature>
<keyword evidence="4 9" id="KW-0479">Metal-binding</keyword>
<keyword evidence="6 9" id="KW-0460">Magnesium</keyword>
<evidence type="ECO:0000256" key="5">
    <source>
        <dbReference type="ARBA" id="ARBA00022801"/>
    </source>
</evidence>
<dbReference type="FunFam" id="3.30.540.10:FF:000012">
    <property type="entry name" value="Blast:Putative inositol monophosphatase 3"/>
    <property type="match status" value="1"/>
</dbReference>
<protein>
    <recommendedName>
        <fullName evidence="13">3'(2'),5'-bisphosphate nucleotidase</fullName>
    </recommendedName>
</protein>
<evidence type="ECO:0000313" key="11">
    <source>
        <dbReference type="EMBL" id="KAF0727044.1"/>
    </source>
</evidence>
<comment type="cofactor">
    <cofactor evidence="1 9">
        <name>Mg(2+)</name>
        <dbReference type="ChEBI" id="CHEBI:18420"/>
    </cofactor>
</comment>
<dbReference type="InterPro" id="IPR050725">
    <property type="entry name" value="CysQ/Inositol_MonoPase"/>
</dbReference>
<dbReference type="InterPro" id="IPR000760">
    <property type="entry name" value="Inositol_monophosphatase-like"/>
</dbReference>
<keyword evidence="10" id="KW-0732">Signal</keyword>
<feature type="signal peptide" evidence="10">
    <location>
        <begin position="1"/>
        <end position="23"/>
    </location>
</feature>
<dbReference type="VEuPathDB" id="FungiDB:AeMF1_003720"/>
<evidence type="ECO:0008006" key="13">
    <source>
        <dbReference type="Google" id="ProtNLM"/>
    </source>
</evidence>
<name>A0A6G0WIM4_9STRA</name>
<dbReference type="SUPFAM" id="SSF56655">
    <property type="entry name" value="Carbohydrate phosphatase"/>
    <property type="match status" value="1"/>
</dbReference>
<dbReference type="Gene3D" id="3.30.540.10">
    <property type="entry name" value="Fructose-1,6-Bisphosphatase, subunit A, domain 1"/>
    <property type="match status" value="1"/>
</dbReference>
<keyword evidence="5" id="KW-0378">Hydrolase</keyword>
<evidence type="ECO:0000256" key="7">
    <source>
        <dbReference type="ARBA" id="ARBA00044465"/>
    </source>
</evidence>
<evidence type="ECO:0000256" key="3">
    <source>
        <dbReference type="ARBA" id="ARBA00022671"/>
    </source>
</evidence>
<evidence type="ECO:0000256" key="9">
    <source>
        <dbReference type="PIRSR" id="PIRSR600760-2"/>
    </source>
</evidence>
<keyword evidence="3" id="KW-0452">Lithium</keyword>
<feature type="binding site" evidence="9">
    <location>
        <position position="258"/>
    </location>
    <ligand>
        <name>Mg(2+)</name>
        <dbReference type="ChEBI" id="CHEBI:18420"/>
        <label>1</label>
        <note>catalytic</note>
    </ligand>
</feature>
<feature type="binding site" evidence="9">
    <location>
        <position position="81"/>
    </location>
    <ligand>
        <name>Mg(2+)</name>
        <dbReference type="ChEBI" id="CHEBI:18420"/>
        <label>1</label>
        <note>catalytic</note>
    </ligand>
</feature>
<dbReference type="Gene3D" id="3.40.190.80">
    <property type="match status" value="1"/>
</dbReference>
<organism evidence="11 12">
    <name type="scientific">Aphanomyces euteiches</name>
    <dbReference type="NCBI Taxonomy" id="100861"/>
    <lineage>
        <taxon>Eukaryota</taxon>
        <taxon>Sar</taxon>
        <taxon>Stramenopiles</taxon>
        <taxon>Oomycota</taxon>
        <taxon>Saprolegniomycetes</taxon>
        <taxon>Saprolegniales</taxon>
        <taxon>Verrucalvaceae</taxon>
        <taxon>Aphanomyces</taxon>
    </lineage>
</organism>
<sequence>MDSTTTIDVIALLSACVHLGAFAGQAIRDVVASNESLGIVNKADGSVVAFDPQTIADTRAQQRIVESLRRHFGPGLVIVGEEGQLDPPAAEDILHYPSTDLLAFPRTPVELNQNLVVWIDPLDGTRKFTEKVYDDVSVLVGISYQGRPLAGVMHQPFAGPFGTTYFGGPAVNGVFQCQLSSDAPSTWNFSQLQTPQPPSRPKQIVGVSESPCQFVDRILPSLDMQIVAKGSTGRLLLDVVLGEVDVYYRYVNRTKRWDTCVGEAFLSVFGGRLTDRFGQLYDYNAATNHDNVNGVVAALDPALLAVVVEKTHLE</sequence>
<evidence type="ECO:0000256" key="2">
    <source>
        <dbReference type="ARBA" id="ARBA00009759"/>
    </source>
</evidence>
<dbReference type="GO" id="GO:0005737">
    <property type="term" value="C:cytoplasm"/>
    <property type="evidence" value="ECO:0007669"/>
    <property type="project" value="UniProtKB-ARBA"/>
</dbReference>
<dbReference type="Proteomes" id="UP000481153">
    <property type="component" value="Unassembled WGS sequence"/>
</dbReference>
<gene>
    <name evidence="11" type="ORF">Ae201684_014784</name>
</gene>